<dbReference type="GO" id="GO:0004798">
    <property type="term" value="F:dTMP kinase activity"/>
    <property type="evidence" value="ECO:0007669"/>
    <property type="project" value="UniProtKB-EC"/>
</dbReference>
<dbReference type="GO" id="GO:0006233">
    <property type="term" value="P:dTDP biosynthetic process"/>
    <property type="evidence" value="ECO:0007669"/>
    <property type="project" value="InterPro"/>
</dbReference>
<dbReference type="EC" id="2.7.4.9" evidence="3"/>
<dbReference type="OMA" id="YWHQFDA"/>
<dbReference type="AlphaFoldDB" id="A0A9J6G2A3"/>
<dbReference type="SUPFAM" id="SSF52540">
    <property type="entry name" value="P-loop containing nucleoside triphosphate hydrolases"/>
    <property type="match status" value="1"/>
</dbReference>
<organism evidence="11 12">
    <name type="scientific">Haemaphysalis longicornis</name>
    <name type="common">Bush tick</name>
    <dbReference type="NCBI Taxonomy" id="44386"/>
    <lineage>
        <taxon>Eukaryota</taxon>
        <taxon>Metazoa</taxon>
        <taxon>Ecdysozoa</taxon>
        <taxon>Arthropoda</taxon>
        <taxon>Chelicerata</taxon>
        <taxon>Arachnida</taxon>
        <taxon>Acari</taxon>
        <taxon>Parasitiformes</taxon>
        <taxon>Ixodida</taxon>
        <taxon>Ixodoidea</taxon>
        <taxon>Ixodidae</taxon>
        <taxon>Haemaphysalinae</taxon>
        <taxon>Haemaphysalis</taxon>
    </lineage>
</organism>
<dbReference type="Gene3D" id="3.40.50.300">
    <property type="entry name" value="P-loop containing nucleotide triphosphate hydrolases"/>
    <property type="match status" value="1"/>
</dbReference>
<sequence>MQSSMRGLFIVFEGCDRTGKSTQVKLLSKALADKGHKTEAIAFPNRTTITGKLLDGYLKVNTNLEDHAVHLLFSANRWQEAETIRNAVAQQTTVICDRYAYSGVAFSAAKGLDVMWCQQPDRGLPQPDLVLYMSASPDVLDARAGFGKERYENAEFQAKVRAEYDRFAALESGSGRWVNVDSGRGIEEVHRDILSAVLDAFSRERGELGRLGLNNSNFLIA</sequence>
<dbReference type="InterPro" id="IPR018095">
    <property type="entry name" value="Thymidylate_kin_CS"/>
</dbReference>
<feature type="domain" description="Thymidylate kinase-like" evidence="10">
    <location>
        <begin position="12"/>
        <end position="193"/>
    </location>
</feature>
<dbReference type="GO" id="GO:0004550">
    <property type="term" value="F:nucleoside diphosphate kinase activity"/>
    <property type="evidence" value="ECO:0007669"/>
    <property type="project" value="TreeGrafter"/>
</dbReference>
<dbReference type="PANTHER" id="PTHR10344">
    <property type="entry name" value="THYMIDYLATE KINASE"/>
    <property type="match status" value="1"/>
</dbReference>
<dbReference type="Pfam" id="PF02223">
    <property type="entry name" value="Thymidylate_kin"/>
    <property type="match status" value="1"/>
</dbReference>
<evidence type="ECO:0000313" key="12">
    <source>
        <dbReference type="Proteomes" id="UP000821853"/>
    </source>
</evidence>
<evidence type="ECO:0000256" key="1">
    <source>
        <dbReference type="ARBA" id="ARBA00004992"/>
    </source>
</evidence>
<keyword evidence="12" id="KW-1185">Reference proteome</keyword>
<dbReference type="VEuPathDB" id="VectorBase:HLOH_053073"/>
<evidence type="ECO:0000256" key="9">
    <source>
        <dbReference type="ARBA" id="ARBA00022840"/>
    </source>
</evidence>
<comment type="pathway">
    <text evidence="1">Pyrimidine metabolism; dTTP biosynthesis.</text>
</comment>
<reference evidence="11 12" key="1">
    <citation type="journal article" date="2020" name="Cell">
        <title>Large-Scale Comparative Analyses of Tick Genomes Elucidate Their Genetic Diversity and Vector Capacities.</title>
        <authorList>
            <consortium name="Tick Genome and Microbiome Consortium (TIGMIC)"/>
            <person name="Jia N."/>
            <person name="Wang J."/>
            <person name="Shi W."/>
            <person name="Du L."/>
            <person name="Sun Y."/>
            <person name="Zhan W."/>
            <person name="Jiang J.F."/>
            <person name="Wang Q."/>
            <person name="Zhang B."/>
            <person name="Ji P."/>
            <person name="Bell-Sakyi L."/>
            <person name="Cui X.M."/>
            <person name="Yuan T.T."/>
            <person name="Jiang B.G."/>
            <person name="Yang W.F."/>
            <person name="Lam T.T."/>
            <person name="Chang Q.C."/>
            <person name="Ding S.J."/>
            <person name="Wang X.J."/>
            <person name="Zhu J.G."/>
            <person name="Ruan X.D."/>
            <person name="Zhao L."/>
            <person name="Wei J.T."/>
            <person name="Ye R.Z."/>
            <person name="Que T.C."/>
            <person name="Du C.H."/>
            <person name="Zhou Y.H."/>
            <person name="Cheng J.X."/>
            <person name="Dai P.F."/>
            <person name="Guo W.B."/>
            <person name="Han X.H."/>
            <person name="Huang E.J."/>
            <person name="Li L.F."/>
            <person name="Wei W."/>
            <person name="Gao Y.C."/>
            <person name="Liu J.Z."/>
            <person name="Shao H.Z."/>
            <person name="Wang X."/>
            <person name="Wang C.C."/>
            <person name="Yang T.C."/>
            <person name="Huo Q.B."/>
            <person name="Li W."/>
            <person name="Chen H.Y."/>
            <person name="Chen S.E."/>
            <person name="Zhou L.G."/>
            <person name="Ni X.B."/>
            <person name="Tian J.H."/>
            <person name="Sheng Y."/>
            <person name="Liu T."/>
            <person name="Pan Y.S."/>
            <person name="Xia L.Y."/>
            <person name="Li J."/>
            <person name="Zhao F."/>
            <person name="Cao W.C."/>
        </authorList>
    </citation>
    <scope>NUCLEOTIDE SEQUENCE [LARGE SCALE GENOMIC DNA]</scope>
    <source>
        <strain evidence="11">HaeL-2018</strain>
    </source>
</reference>
<evidence type="ECO:0000256" key="6">
    <source>
        <dbReference type="ARBA" id="ARBA00022727"/>
    </source>
</evidence>
<dbReference type="GO" id="GO:0005739">
    <property type="term" value="C:mitochondrion"/>
    <property type="evidence" value="ECO:0007669"/>
    <property type="project" value="TreeGrafter"/>
</dbReference>
<dbReference type="InterPro" id="IPR018094">
    <property type="entry name" value="Thymidylate_kinase"/>
</dbReference>
<evidence type="ECO:0000256" key="4">
    <source>
        <dbReference type="ARBA" id="ARBA00017144"/>
    </source>
</evidence>
<dbReference type="FunFam" id="3.40.50.300:FF:000679">
    <property type="entry name" value="Thymidylate kinase"/>
    <property type="match status" value="1"/>
</dbReference>
<keyword evidence="9" id="KW-0067">ATP-binding</keyword>
<dbReference type="PROSITE" id="PS01331">
    <property type="entry name" value="THYMIDYLATE_KINASE"/>
    <property type="match status" value="1"/>
</dbReference>
<dbReference type="GO" id="GO:0006235">
    <property type="term" value="P:dTTP biosynthetic process"/>
    <property type="evidence" value="ECO:0007669"/>
    <property type="project" value="TreeGrafter"/>
</dbReference>
<dbReference type="OrthoDB" id="425602at2759"/>
<evidence type="ECO:0000313" key="11">
    <source>
        <dbReference type="EMBL" id="KAH9368608.1"/>
    </source>
</evidence>
<evidence type="ECO:0000256" key="7">
    <source>
        <dbReference type="ARBA" id="ARBA00022741"/>
    </source>
</evidence>
<name>A0A9J6G2A3_HAELO</name>
<dbReference type="CDD" id="cd01672">
    <property type="entry name" value="TMPK"/>
    <property type="match status" value="1"/>
</dbReference>
<evidence type="ECO:0000256" key="8">
    <source>
        <dbReference type="ARBA" id="ARBA00022777"/>
    </source>
</evidence>
<proteinExistence type="inferred from homology"/>
<evidence type="ECO:0000256" key="2">
    <source>
        <dbReference type="ARBA" id="ARBA00009776"/>
    </source>
</evidence>
<dbReference type="GO" id="GO:0006227">
    <property type="term" value="P:dUDP biosynthetic process"/>
    <property type="evidence" value="ECO:0007669"/>
    <property type="project" value="TreeGrafter"/>
</dbReference>
<dbReference type="InterPro" id="IPR039430">
    <property type="entry name" value="Thymidylate_kin-like_dom"/>
</dbReference>
<evidence type="ECO:0000256" key="3">
    <source>
        <dbReference type="ARBA" id="ARBA00012980"/>
    </source>
</evidence>
<evidence type="ECO:0000259" key="10">
    <source>
        <dbReference type="Pfam" id="PF02223"/>
    </source>
</evidence>
<dbReference type="Proteomes" id="UP000821853">
    <property type="component" value="Chromosome 2"/>
</dbReference>
<protein>
    <recommendedName>
        <fullName evidence="4">Thymidylate kinase</fullName>
        <ecNumber evidence="3">2.7.4.9</ecNumber>
    </recommendedName>
</protein>
<accession>A0A9J6G2A3</accession>
<keyword evidence="7" id="KW-0547">Nucleotide-binding</keyword>
<keyword evidence="8" id="KW-0418">Kinase</keyword>
<dbReference type="NCBIfam" id="TIGR00041">
    <property type="entry name" value="DTMP_kinase"/>
    <property type="match status" value="1"/>
</dbReference>
<comment type="caution">
    <text evidence="11">The sequence shown here is derived from an EMBL/GenBank/DDBJ whole genome shotgun (WGS) entry which is preliminary data.</text>
</comment>
<comment type="similarity">
    <text evidence="2">Belongs to the thymidylate kinase family.</text>
</comment>
<evidence type="ECO:0000256" key="5">
    <source>
        <dbReference type="ARBA" id="ARBA00022679"/>
    </source>
</evidence>
<dbReference type="GO" id="GO:0005829">
    <property type="term" value="C:cytosol"/>
    <property type="evidence" value="ECO:0007669"/>
    <property type="project" value="TreeGrafter"/>
</dbReference>
<dbReference type="PANTHER" id="PTHR10344:SF1">
    <property type="entry name" value="THYMIDYLATE KINASE"/>
    <property type="match status" value="1"/>
</dbReference>
<dbReference type="GO" id="GO:0005524">
    <property type="term" value="F:ATP binding"/>
    <property type="evidence" value="ECO:0007669"/>
    <property type="project" value="UniProtKB-KW"/>
</dbReference>
<dbReference type="GO" id="GO:0005634">
    <property type="term" value="C:nucleus"/>
    <property type="evidence" value="ECO:0007669"/>
    <property type="project" value="TreeGrafter"/>
</dbReference>
<keyword evidence="5" id="KW-0808">Transferase</keyword>
<dbReference type="InterPro" id="IPR027417">
    <property type="entry name" value="P-loop_NTPase"/>
</dbReference>
<dbReference type="EMBL" id="JABSTR010000004">
    <property type="protein sequence ID" value="KAH9368608.1"/>
    <property type="molecule type" value="Genomic_DNA"/>
</dbReference>
<gene>
    <name evidence="11" type="ORF">HPB48_004041</name>
</gene>
<dbReference type="HAMAP" id="MF_00165">
    <property type="entry name" value="Thymidylate_kinase"/>
    <property type="match status" value="1"/>
</dbReference>
<keyword evidence="6" id="KW-0545">Nucleotide biosynthesis</keyword>